<feature type="compositionally biased region" description="Basic residues" evidence="1">
    <location>
        <begin position="223"/>
        <end position="243"/>
    </location>
</feature>
<dbReference type="AlphaFoldDB" id="A0A6J4QC76"/>
<dbReference type="EMBL" id="CADCUS010000527">
    <property type="protein sequence ID" value="CAA9438855.1"/>
    <property type="molecule type" value="Genomic_DNA"/>
</dbReference>
<feature type="compositionally biased region" description="Basic residues" evidence="1">
    <location>
        <begin position="13"/>
        <end position="36"/>
    </location>
</feature>
<reference evidence="2" key="1">
    <citation type="submission" date="2020-02" db="EMBL/GenBank/DDBJ databases">
        <authorList>
            <person name="Meier V. D."/>
        </authorList>
    </citation>
    <scope>NUCLEOTIDE SEQUENCE</scope>
    <source>
        <strain evidence="2">AVDCRST_MAG66</strain>
    </source>
</reference>
<evidence type="ECO:0000313" key="2">
    <source>
        <dbReference type="EMBL" id="CAA9438855.1"/>
    </source>
</evidence>
<feature type="region of interest" description="Disordered" evidence="1">
    <location>
        <begin position="96"/>
        <end position="327"/>
    </location>
</feature>
<proteinExistence type="predicted"/>
<gene>
    <name evidence="2" type="ORF">AVDCRST_MAG66-4089</name>
</gene>
<feature type="region of interest" description="Disordered" evidence="1">
    <location>
        <begin position="1"/>
        <end position="71"/>
    </location>
</feature>
<feature type="compositionally biased region" description="Basic residues" evidence="1">
    <location>
        <begin position="48"/>
        <end position="58"/>
    </location>
</feature>
<feature type="compositionally biased region" description="Basic and acidic residues" evidence="1">
    <location>
        <begin position="118"/>
        <end position="131"/>
    </location>
</feature>
<feature type="compositionally biased region" description="Basic and acidic residues" evidence="1">
    <location>
        <begin position="245"/>
        <end position="254"/>
    </location>
</feature>
<sequence length="327" mass="37189">ARASTQGAGGRGAGRRRTAHRLRGWRRRRGGARARAARPGPGALGRGRPARHRRRGARRAALGRVGHPRGDLRLRQLRRARRRHAVRPGRRWAVRADRAGAVGRPGGRRADPAVGAPRHVDLPHAVDDQRPRALLHHPGRGGPQRRRPGLQLLQRHRRRRHRPDRRGGPAQHPPGRVDLLRRRGLGVGLLLPGHPAPADHRHRPAHRHRRAVRRRAPELGAQRRPRRLLGRRELRRRPQRGRRGGPGDRLEGHRVRLVAGDPQRRRRRPRRPAPGLPAAHRRRDDHGDRYAAGRRGVRCGVQHRGPRARPDGRPRHRPPGRGELRRL</sequence>
<feature type="non-terminal residue" evidence="2">
    <location>
        <position position="1"/>
    </location>
</feature>
<feature type="compositionally biased region" description="Basic and acidic residues" evidence="1">
    <location>
        <begin position="282"/>
        <end position="291"/>
    </location>
</feature>
<feature type="compositionally biased region" description="Basic residues" evidence="1">
    <location>
        <begin position="200"/>
        <end position="214"/>
    </location>
</feature>
<organism evidence="2">
    <name type="scientific">uncultured Pseudonocardia sp</name>
    <dbReference type="NCBI Taxonomy" id="211455"/>
    <lineage>
        <taxon>Bacteria</taxon>
        <taxon>Bacillati</taxon>
        <taxon>Actinomycetota</taxon>
        <taxon>Actinomycetes</taxon>
        <taxon>Pseudonocardiales</taxon>
        <taxon>Pseudonocardiaceae</taxon>
        <taxon>Pseudonocardia</taxon>
        <taxon>environmental samples</taxon>
    </lineage>
</organism>
<evidence type="ECO:0000256" key="1">
    <source>
        <dbReference type="SAM" id="MobiDB-lite"/>
    </source>
</evidence>
<feature type="non-terminal residue" evidence="2">
    <location>
        <position position="327"/>
    </location>
</feature>
<protein>
    <submittedName>
        <fullName evidence="2">ABC transporter, substrate-binding protein (Cluster 12, methionine/phosphonates)</fullName>
    </submittedName>
</protein>
<feature type="compositionally biased region" description="Basic residues" evidence="1">
    <location>
        <begin position="133"/>
        <end position="164"/>
    </location>
</feature>
<name>A0A6J4QC76_9PSEU</name>
<accession>A0A6J4QC76</accession>